<dbReference type="InParanoid" id="A0A2Y9FH29"/>
<evidence type="ECO:0000256" key="4">
    <source>
        <dbReference type="ARBA" id="ARBA00022685"/>
    </source>
</evidence>
<proteinExistence type="inferred from homology"/>
<evidence type="ECO:0000256" key="2">
    <source>
        <dbReference type="ARBA" id="ARBA00009034"/>
    </source>
</evidence>
<evidence type="ECO:0000256" key="5">
    <source>
        <dbReference type="ARBA" id="ARBA00022702"/>
    </source>
</evidence>
<dbReference type="InterPro" id="IPR022353">
    <property type="entry name" value="Insulin_CS"/>
</dbReference>
<dbReference type="AlphaFoldDB" id="A0A2Y9FH29"/>
<keyword evidence="3 7" id="KW-0964">Secreted</keyword>
<organism evidence="10 11">
    <name type="scientific">Physeter macrocephalus</name>
    <name type="common">Sperm whale</name>
    <name type="synonym">Physeter catodon</name>
    <dbReference type="NCBI Taxonomy" id="9755"/>
    <lineage>
        <taxon>Eukaryota</taxon>
        <taxon>Metazoa</taxon>
        <taxon>Chordata</taxon>
        <taxon>Craniata</taxon>
        <taxon>Vertebrata</taxon>
        <taxon>Euteleostomi</taxon>
        <taxon>Mammalia</taxon>
        <taxon>Eutheria</taxon>
        <taxon>Laurasiatheria</taxon>
        <taxon>Artiodactyla</taxon>
        <taxon>Whippomorpha</taxon>
        <taxon>Cetacea</taxon>
        <taxon>Odontoceti</taxon>
        <taxon>Physeteridae</taxon>
        <taxon>Physeter</taxon>
    </lineage>
</organism>
<dbReference type="CDD" id="cd00101">
    <property type="entry name" value="IlGF_like"/>
    <property type="match status" value="1"/>
</dbReference>
<name>A0A2Y9FH29_PHYMC</name>
<sequence length="358" mass="40696">MHHQLLHTGRDSCLHIQEDGASTYNPAGRKKASLRPTYPSQSETKQSSQGEDPILWTPSFLSGLFGPEVQWEARTDASIAFVKPGDEGKKLSNRHTNKCEETYRDKRHEENESLEVLARSARENQKVAGCARAVVGQTAVRALGGLIRIGGPGIPRFLCLCVGLLLVRVSRELNDISRARKLCGRHLLQEIVKLCGSVNWSHIEEEKPFTQLLSQASEKVETFIPDRLESSQTTFPVWRRATNPVSTFASQEEALNNLEMQSLPEHQYKKANLPFKTRQEIFSSSQDISPYIHEIVEFQKKNTNKIKTLSNLFWGNHPQRKRRGYSEKCCLKGCTKEELIIACLPYIDYKNLKKHQQL</sequence>
<dbReference type="PANTHER" id="PTHR12004">
    <property type="entry name" value="RELAXIN"/>
    <property type="match status" value="1"/>
</dbReference>
<dbReference type="RefSeq" id="XP_007121445.1">
    <property type="nucleotide sequence ID" value="XM_007121383.1"/>
</dbReference>
<dbReference type="FunCoup" id="A0A2Y9FH29">
    <property type="interactions" value="7"/>
</dbReference>
<evidence type="ECO:0000313" key="11">
    <source>
        <dbReference type="RefSeq" id="XP_007121445.1"/>
    </source>
</evidence>
<dbReference type="GO" id="GO:0005179">
    <property type="term" value="F:hormone activity"/>
    <property type="evidence" value="ECO:0007669"/>
    <property type="project" value="UniProtKB-KW"/>
</dbReference>
<reference evidence="11" key="1">
    <citation type="submission" date="2025-08" db="UniProtKB">
        <authorList>
            <consortium name="RefSeq"/>
        </authorList>
    </citation>
    <scope>IDENTIFICATION</scope>
    <source>
        <tissue evidence="11">Muscle</tissue>
    </source>
</reference>
<feature type="domain" description="Insulin-like" evidence="9">
    <location>
        <begin position="180"/>
        <end position="343"/>
    </location>
</feature>
<evidence type="ECO:0000256" key="1">
    <source>
        <dbReference type="ARBA" id="ARBA00004613"/>
    </source>
</evidence>
<dbReference type="InterPro" id="IPR016179">
    <property type="entry name" value="Insulin-like"/>
</dbReference>
<accession>A0A2Y9FH29</accession>
<gene>
    <name evidence="11" type="primary">INSL6</name>
</gene>
<dbReference type="InterPro" id="IPR051042">
    <property type="entry name" value="Repro_Hormone_Insulin-like"/>
</dbReference>
<dbReference type="SUPFAM" id="SSF56994">
    <property type="entry name" value="Insulin-like"/>
    <property type="match status" value="1"/>
</dbReference>
<feature type="region of interest" description="Disordered" evidence="8">
    <location>
        <begin position="20"/>
        <end position="53"/>
    </location>
</feature>
<dbReference type="KEGG" id="pcad:102979096"/>
<dbReference type="OrthoDB" id="9659760at2759"/>
<dbReference type="CTD" id="11172"/>
<feature type="compositionally biased region" description="Polar residues" evidence="8">
    <location>
        <begin position="38"/>
        <end position="50"/>
    </location>
</feature>
<evidence type="ECO:0000256" key="7">
    <source>
        <dbReference type="RuleBase" id="RU000406"/>
    </source>
</evidence>
<dbReference type="Pfam" id="PF00049">
    <property type="entry name" value="Insulin"/>
    <property type="match status" value="1"/>
</dbReference>
<evidence type="ECO:0000256" key="8">
    <source>
        <dbReference type="SAM" id="MobiDB-lite"/>
    </source>
</evidence>
<dbReference type="Gene3D" id="1.10.100.10">
    <property type="entry name" value="Insulin-like"/>
    <property type="match status" value="1"/>
</dbReference>
<dbReference type="CDD" id="cd04365">
    <property type="entry name" value="IlGF_relaxin_like"/>
    <property type="match status" value="1"/>
</dbReference>
<protein>
    <submittedName>
        <fullName evidence="11">Insulin-like peptide INSL6</fullName>
    </submittedName>
</protein>
<dbReference type="GO" id="GO:0005576">
    <property type="term" value="C:extracellular region"/>
    <property type="evidence" value="ECO:0007669"/>
    <property type="project" value="UniProtKB-SubCell"/>
</dbReference>
<comment type="similarity">
    <text evidence="2 7">Belongs to the insulin family.</text>
</comment>
<dbReference type="SMART" id="SM00078">
    <property type="entry name" value="IlGF"/>
    <property type="match status" value="1"/>
</dbReference>
<keyword evidence="6" id="KW-1015">Disulfide bond</keyword>
<evidence type="ECO:0000256" key="3">
    <source>
        <dbReference type="ARBA" id="ARBA00022525"/>
    </source>
</evidence>
<keyword evidence="10" id="KW-1185">Reference proteome</keyword>
<dbReference type="GeneID" id="102979096"/>
<comment type="subcellular location">
    <subcellularLocation>
        <location evidence="1 7">Secreted</location>
    </subcellularLocation>
</comment>
<keyword evidence="4" id="KW-0165">Cleavage on pair of basic residues</keyword>
<dbReference type="PANTHER" id="PTHR12004:SF1">
    <property type="entry name" value="INSULIN-LIKE PEPTIDE INSL6"/>
    <property type="match status" value="1"/>
</dbReference>
<evidence type="ECO:0000256" key="6">
    <source>
        <dbReference type="ARBA" id="ARBA00023157"/>
    </source>
</evidence>
<dbReference type="PROSITE" id="PS00262">
    <property type="entry name" value="INSULIN"/>
    <property type="match status" value="1"/>
</dbReference>
<dbReference type="Proteomes" id="UP000248484">
    <property type="component" value="Chromosome 9"/>
</dbReference>
<dbReference type="STRING" id="9755.ENSPCTP00005008317"/>
<dbReference type="InterPro" id="IPR036438">
    <property type="entry name" value="Insulin-like_sf"/>
</dbReference>
<keyword evidence="5" id="KW-0372">Hormone</keyword>
<evidence type="ECO:0000313" key="10">
    <source>
        <dbReference type="Proteomes" id="UP000248484"/>
    </source>
</evidence>
<evidence type="ECO:0000259" key="9">
    <source>
        <dbReference type="SMART" id="SM00078"/>
    </source>
</evidence>